<dbReference type="EMBL" id="JABSOD010000015">
    <property type="protein sequence ID" value="NRQ43678.1"/>
    <property type="molecule type" value="Genomic_DNA"/>
</dbReference>
<organism evidence="1 2">
    <name type="scientific">Rheinheimera lutimaris</name>
    <dbReference type="NCBI Taxonomy" id="2740584"/>
    <lineage>
        <taxon>Bacteria</taxon>
        <taxon>Pseudomonadati</taxon>
        <taxon>Pseudomonadota</taxon>
        <taxon>Gammaproteobacteria</taxon>
        <taxon>Chromatiales</taxon>
        <taxon>Chromatiaceae</taxon>
        <taxon>Rheinheimera</taxon>
    </lineage>
</organism>
<dbReference type="Proteomes" id="UP000523161">
    <property type="component" value="Unassembled WGS sequence"/>
</dbReference>
<comment type="caution">
    <text evidence="1">The sequence shown here is derived from an EMBL/GenBank/DDBJ whole genome shotgun (WGS) entry which is preliminary data.</text>
</comment>
<accession>A0A7Y5ELY8</accession>
<protein>
    <submittedName>
        <fullName evidence="1">Uncharacterized protein</fullName>
    </submittedName>
</protein>
<gene>
    <name evidence="1" type="ORF">HRH59_14085</name>
</gene>
<sequence length="395" mass="44093">MPMMSLNTIRIAVFKSRFTGFFAFILLTACQKQPAETELMHQAQTDPAAAVRLAGQRLATAEYDAALRWLRHAALLGDTAALQHALQLQQRQQGRLATAQWLQQQLDDGSLSAASVPFATRAELGLWQGNKTTVTGFENTKGCRLTLQPVASQQAGADTWRQLLQHWQADKQLSQLPVCFLPLHTVNSTELACSEHSNSLVQCRYQVLADAVSTGDFSQLLVIAGRGKASYNNGILQLPDNAGLALLRHEFMHILGFIDEYRLSAAAAEQVCRAGKQYPNLLLGRDSQAYLAHWQLQAQDISLTPVQTCAALQQPAYRVVAQNNLMRSYELALPELYFQLAQRILAQPERLMPVQYYFAYLARQQQNWPQWQQFMQQASEWGYADAQQALAGSEG</sequence>
<proteinExistence type="predicted"/>
<evidence type="ECO:0000313" key="1">
    <source>
        <dbReference type="EMBL" id="NRQ43678.1"/>
    </source>
</evidence>
<keyword evidence="2" id="KW-1185">Reference proteome</keyword>
<reference evidence="1 2" key="1">
    <citation type="submission" date="2020-06" db="EMBL/GenBank/DDBJ databases">
        <title>Rheinheimera sp. nov., a marine bacterium isolated from coastal.</title>
        <authorList>
            <person name="Yu Q."/>
            <person name="Qi Y."/>
            <person name="Pu J."/>
        </authorList>
    </citation>
    <scope>NUCLEOTIDE SEQUENCE [LARGE SCALE GENOMIC DNA]</scope>
    <source>
        <strain evidence="1 2">YQF-2</strain>
    </source>
</reference>
<evidence type="ECO:0000313" key="2">
    <source>
        <dbReference type="Proteomes" id="UP000523161"/>
    </source>
</evidence>
<name>A0A7Y5ELY8_9GAMM</name>
<dbReference type="AlphaFoldDB" id="A0A7Y5ELY8"/>